<protein>
    <submittedName>
        <fullName evidence="1">Uncharacterized protein</fullName>
    </submittedName>
</protein>
<evidence type="ECO:0000313" key="2">
    <source>
        <dbReference type="Proteomes" id="UP000828941"/>
    </source>
</evidence>
<accession>A0ACB9LTC0</accession>
<proteinExistence type="predicted"/>
<organism evidence="1 2">
    <name type="scientific">Bauhinia variegata</name>
    <name type="common">Purple orchid tree</name>
    <name type="synonym">Phanera variegata</name>
    <dbReference type="NCBI Taxonomy" id="167791"/>
    <lineage>
        <taxon>Eukaryota</taxon>
        <taxon>Viridiplantae</taxon>
        <taxon>Streptophyta</taxon>
        <taxon>Embryophyta</taxon>
        <taxon>Tracheophyta</taxon>
        <taxon>Spermatophyta</taxon>
        <taxon>Magnoliopsida</taxon>
        <taxon>eudicotyledons</taxon>
        <taxon>Gunneridae</taxon>
        <taxon>Pentapetalae</taxon>
        <taxon>rosids</taxon>
        <taxon>fabids</taxon>
        <taxon>Fabales</taxon>
        <taxon>Fabaceae</taxon>
        <taxon>Cercidoideae</taxon>
        <taxon>Cercideae</taxon>
        <taxon>Bauhiniinae</taxon>
        <taxon>Bauhinia</taxon>
    </lineage>
</organism>
<gene>
    <name evidence="1" type="ORF">L6164_027485</name>
</gene>
<reference evidence="1 2" key="1">
    <citation type="journal article" date="2022" name="DNA Res.">
        <title>Chromosomal-level genome assembly of the orchid tree Bauhinia variegata (Leguminosae; Cercidoideae) supports the allotetraploid origin hypothesis of Bauhinia.</title>
        <authorList>
            <person name="Zhong Y."/>
            <person name="Chen Y."/>
            <person name="Zheng D."/>
            <person name="Pang J."/>
            <person name="Liu Y."/>
            <person name="Luo S."/>
            <person name="Meng S."/>
            <person name="Qian L."/>
            <person name="Wei D."/>
            <person name="Dai S."/>
            <person name="Zhou R."/>
        </authorList>
    </citation>
    <scope>NUCLEOTIDE SEQUENCE [LARGE SCALE GENOMIC DNA]</scope>
    <source>
        <strain evidence="1">BV-YZ2020</strain>
    </source>
</reference>
<comment type="caution">
    <text evidence="1">The sequence shown here is derived from an EMBL/GenBank/DDBJ whole genome shotgun (WGS) entry which is preliminary data.</text>
</comment>
<sequence length="66" mass="7395">MQKRYLHVRFTANGELEWQVCYSASPVTVGALQMLSGFPPILMMRLSEQVRFLSAGIIVAVNDPLL</sequence>
<keyword evidence="2" id="KW-1185">Reference proteome</keyword>
<dbReference type="EMBL" id="CM039436">
    <property type="protein sequence ID" value="KAI4314596.1"/>
    <property type="molecule type" value="Genomic_DNA"/>
</dbReference>
<name>A0ACB9LTC0_BAUVA</name>
<dbReference type="Proteomes" id="UP000828941">
    <property type="component" value="Chromosome 11"/>
</dbReference>
<evidence type="ECO:0000313" key="1">
    <source>
        <dbReference type="EMBL" id="KAI4314596.1"/>
    </source>
</evidence>